<feature type="chain" id="PRO_5043774476" evidence="5">
    <location>
        <begin position="21"/>
        <end position="161"/>
    </location>
</feature>
<evidence type="ECO:0000313" key="6">
    <source>
        <dbReference type="EMBL" id="CAL1530250.1"/>
    </source>
</evidence>
<dbReference type="Proteomes" id="UP001497497">
    <property type="component" value="Unassembled WGS sequence"/>
</dbReference>
<dbReference type="InterPro" id="IPR026645">
    <property type="entry name" value="Dermatopontin"/>
</dbReference>
<proteinExistence type="inferred from homology"/>
<dbReference type="Pfam" id="PF14704">
    <property type="entry name" value="DERM"/>
    <property type="match status" value="1"/>
</dbReference>
<evidence type="ECO:0000256" key="2">
    <source>
        <dbReference type="ARBA" id="ARBA00008712"/>
    </source>
</evidence>
<feature type="signal peptide" evidence="5">
    <location>
        <begin position="1"/>
        <end position="20"/>
    </location>
</feature>
<reference evidence="6 7" key="1">
    <citation type="submission" date="2024-04" db="EMBL/GenBank/DDBJ databases">
        <authorList>
            <consortium name="Genoscope - CEA"/>
            <person name="William W."/>
        </authorList>
    </citation>
    <scope>NUCLEOTIDE SEQUENCE [LARGE SCALE GENOMIC DNA]</scope>
</reference>
<keyword evidence="3" id="KW-0964">Secreted</keyword>
<protein>
    <submittedName>
        <fullName evidence="6">Uncharacterized protein</fullName>
    </submittedName>
</protein>
<evidence type="ECO:0000256" key="1">
    <source>
        <dbReference type="ARBA" id="ARBA00004613"/>
    </source>
</evidence>
<dbReference type="GO" id="GO:0005576">
    <property type="term" value="C:extracellular region"/>
    <property type="evidence" value="ECO:0007669"/>
    <property type="project" value="UniProtKB-SubCell"/>
</dbReference>
<keyword evidence="7" id="KW-1185">Reference proteome</keyword>
<evidence type="ECO:0000313" key="7">
    <source>
        <dbReference type="Proteomes" id="UP001497497"/>
    </source>
</evidence>
<organism evidence="6 7">
    <name type="scientific">Lymnaea stagnalis</name>
    <name type="common">Great pond snail</name>
    <name type="synonym">Helix stagnalis</name>
    <dbReference type="NCBI Taxonomy" id="6523"/>
    <lineage>
        <taxon>Eukaryota</taxon>
        <taxon>Metazoa</taxon>
        <taxon>Spiralia</taxon>
        <taxon>Lophotrochozoa</taxon>
        <taxon>Mollusca</taxon>
        <taxon>Gastropoda</taxon>
        <taxon>Heterobranchia</taxon>
        <taxon>Euthyneura</taxon>
        <taxon>Panpulmonata</taxon>
        <taxon>Hygrophila</taxon>
        <taxon>Lymnaeoidea</taxon>
        <taxon>Lymnaeidae</taxon>
        <taxon>Lymnaea</taxon>
    </lineage>
</organism>
<evidence type="ECO:0000256" key="5">
    <source>
        <dbReference type="SAM" id="SignalP"/>
    </source>
</evidence>
<evidence type="ECO:0000256" key="3">
    <source>
        <dbReference type="ARBA" id="ARBA00022525"/>
    </source>
</evidence>
<gene>
    <name evidence="6" type="ORF">GSLYS_00004383001</name>
</gene>
<keyword evidence="5" id="KW-0732">Signal</keyword>
<evidence type="ECO:0000256" key="4">
    <source>
        <dbReference type="ARBA" id="ARBA00023157"/>
    </source>
</evidence>
<dbReference type="AlphaFoldDB" id="A0AAV2HAK2"/>
<accession>A0AAV2HAK2</accession>
<dbReference type="EMBL" id="CAXITT010000065">
    <property type="protein sequence ID" value="CAL1530250.1"/>
    <property type="molecule type" value="Genomic_DNA"/>
</dbReference>
<comment type="subcellular location">
    <subcellularLocation>
        <location evidence="1">Secreted</location>
    </subcellularLocation>
</comment>
<comment type="caution">
    <text evidence="6">The sequence shown here is derived from an EMBL/GenBank/DDBJ whole genome shotgun (WGS) entry which is preliminary data.</text>
</comment>
<sequence>MKISVVIACVFLCFVDVQMSKQANKYPDFECYGKRITEIIEKSENKLKLVCDEDDPTELEECEEQWTGMEIWSTITFKCPDGLFLSGMRLPYYKEHKDLVVKPLCCKIKNEVVRRCRYLEKTAKKSRIIPTGRVMNGFQTEYNHKTKKRSWKWSTCARDKK</sequence>
<keyword evidence="4" id="KW-1015">Disulfide bond</keyword>
<name>A0AAV2HAK2_LYMST</name>
<comment type="similarity">
    <text evidence="2">Belongs to the dermatopontin family.</text>
</comment>